<feature type="compositionally biased region" description="Low complexity" evidence="8">
    <location>
        <begin position="21"/>
        <end position="39"/>
    </location>
</feature>
<evidence type="ECO:0000313" key="11">
    <source>
        <dbReference type="Proteomes" id="UP001418222"/>
    </source>
</evidence>
<gene>
    <name evidence="10" type="ORF">KSP39_PZI006540</name>
</gene>
<feature type="domain" description="ALOG" evidence="9">
    <location>
        <begin position="39"/>
        <end position="63"/>
    </location>
</feature>
<reference evidence="10 11" key="1">
    <citation type="journal article" date="2022" name="Nat. Plants">
        <title>Genomes of leafy and leafless Platanthera orchids illuminate the evolution of mycoheterotrophy.</title>
        <authorList>
            <person name="Li M.H."/>
            <person name="Liu K.W."/>
            <person name="Li Z."/>
            <person name="Lu H.C."/>
            <person name="Ye Q.L."/>
            <person name="Zhang D."/>
            <person name="Wang J.Y."/>
            <person name="Li Y.F."/>
            <person name="Zhong Z.M."/>
            <person name="Liu X."/>
            <person name="Yu X."/>
            <person name="Liu D.K."/>
            <person name="Tu X.D."/>
            <person name="Liu B."/>
            <person name="Hao Y."/>
            <person name="Liao X.Y."/>
            <person name="Jiang Y.T."/>
            <person name="Sun W.H."/>
            <person name="Chen J."/>
            <person name="Chen Y.Q."/>
            <person name="Ai Y."/>
            <person name="Zhai J.W."/>
            <person name="Wu S.S."/>
            <person name="Zhou Z."/>
            <person name="Hsiao Y.Y."/>
            <person name="Wu W.L."/>
            <person name="Chen Y.Y."/>
            <person name="Lin Y.F."/>
            <person name="Hsu J.L."/>
            <person name="Li C.Y."/>
            <person name="Wang Z.W."/>
            <person name="Zhao X."/>
            <person name="Zhong W.Y."/>
            <person name="Ma X.K."/>
            <person name="Ma L."/>
            <person name="Huang J."/>
            <person name="Chen G.Z."/>
            <person name="Huang M.Z."/>
            <person name="Huang L."/>
            <person name="Peng D.H."/>
            <person name="Luo Y.B."/>
            <person name="Zou S.Q."/>
            <person name="Chen S.P."/>
            <person name="Lan S."/>
            <person name="Tsai W.C."/>
            <person name="Van de Peer Y."/>
            <person name="Liu Z.J."/>
        </authorList>
    </citation>
    <scope>NUCLEOTIDE SEQUENCE [LARGE SCALE GENOMIC DNA]</scope>
    <source>
        <strain evidence="10">Lor287</strain>
    </source>
</reference>
<evidence type="ECO:0000256" key="8">
    <source>
        <dbReference type="SAM" id="MobiDB-lite"/>
    </source>
</evidence>
<feature type="compositionally biased region" description="Pro residues" evidence="8">
    <location>
        <begin position="144"/>
        <end position="155"/>
    </location>
</feature>
<dbReference type="Proteomes" id="UP001418222">
    <property type="component" value="Unassembled WGS sequence"/>
</dbReference>
<keyword evidence="7" id="KW-0539">Nucleus</keyword>
<evidence type="ECO:0000259" key="9">
    <source>
        <dbReference type="PROSITE" id="PS51697"/>
    </source>
</evidence>
<comment type="similarity">
    <text evidence="2">Belongs to the plant homeotic and developmental regulators ALOG protein family.</text>
</comment>
<feature type="compositionally biased region" description="Pro residues" evidence="8">
    <location>
        <begin position="95"/>
        <end position="112"/>
    </location>
</feature>
<evidence type="ECO:0000256" key="2">
    <source>
        <dbReference type="ARBA" id="ARBA00010308"/>
    </source>
</evidence>
<keyword evidence="5" id="KW-0238">DNA-binding</keyword>
<dbReference type="GO" id="GO:0009299">
    <property type="term" value="P:mRNA transcription"/>
    <property type="evidence" value="ECO:0007669"/>
    <property type="project" value="TreeGrafter"/>
</dbReference>
<feature type="region of interest" description="Disordered" evidence="8">
    <location>
        <begin position="1"/>
        <end position="185"/>
    </location>
</feature>
<evidence type="ECO:0000256" key="7">
    <source>
        <dbReference type="ARBA" id="ARBA00023242"/>
    </source>
</evidence>
<comment type="subcellular location">
    <subcellularLocation>
        <location evidence="1">Nucleus</location>
    </subcellularLocation>
</comment>
<sequence>MEIPPASPAPNKLITAGDTAGGTASSPRPGAAAAPSPSRYEAQKRRDWNTFIQYFKNHRPPLPPLPLLRRPHPPVPHLLGSVRQNQGSRRRLPFLRPPLPARPLPLPSPPGLGQPRRPRRPPPRRLRGGRRPPRHQPFRRAHRPPLPPRGPPAPVQGPRDQLRQEEAPETASVPAAAAASSLDQW</sequence>
<dbReference type="EMBL" id="JBBWWQ010000005">
    <property type="protein sequence ID" value="KAK8946419.1"/>
    <property type="molecule type" value="Genomic_DNA"/>
</dbReference>
<evidence type="ECO:0000256" key="5">
    <source>
        <dbReference type="ARBA" id="ARBA00023125"/>
    </source>
</evidence>
<organism evidence="10 11">
    <name type="scientific">Platanthera zijinensis</name>
    <dbReference type="NCBI Taxonomy" id="2320716"/>
    <lineage>
        <taxon>Eukaryota</taxon>
        <taxon>Viridiplantae</taxon>
        <taxon>Streptophyta</taxon>
        <taxon>Embryophyta</taxon>
        <taxon>Tracheophyta</taxon>
        <taxon>Spermatophyta</taxon>
        <taxon>Magnoliopsida</taxon>
        <taxon>Liliopsida</taxon>
        <taxon>Asparagales</taxon>
        <taxon>Orchidaceae</taxon>
        <taxon>Orchidoideae</taxon>
        <taxon>Orchideae</taxon>
        <taxon>Orchidinae</taxon>
        <taxon>Platanthera</taxon>
    </lineage>
</organism>
<dbReference type="PROSITE" id="PS51697">
    <property type="entry name" value="ALOG"/>
    <property type="match status" value="1"/>
</dbReference>
<accession>A0AAP0BP39</accession>
<evidence type="ECO:0000256" key="1">
    <source>
        <dbReference type="ARBA" id="ARBA00004123"/>
    </source>
</evidence>
<feature type="compositionally biased region" description="Low complexity" evidence="8">
    <location>
        <begin position="169"/>
        <end position="185"/>
    </location>
</feature>
<evidence type="ECO:0000256" key="6">
    <source>
        <dbReference type="ARBA" id="ARBA00023163"/>
    </source>
</evidence>
<dbReference type="InterPro" id="IPR006936">
    <property type="entry name" value="ALOG_dom"/>
</dbReference>
<keyword evidence="6" id="KW-0804">Transcription</keyword>
<dbReference type="GO" id="GO:0009416">
    <property type="term" value="P:response to light stimulus"/>
    <property type="evidence" value="ECO:0007669"/>
    <property type="project" value="TreeGrafter"/>
</dbReference>
<comment type="caution">
    <text evidence="10">The sequence shown here is derived from an EMBL/GenBank/DDBJ whole genome shotgun (WGS) entry which is preliminary data.</text>
</comment>
<dbReference type="GO" id="GO:0005634">
    <property type="term" value="C:nucleus"/>
    <property type="evidence" value="ECO:0007669"/>
    <property type="project" value="UniProtKB-SubCell"/>
</dbReference>
<protein>
    <recommendedName>
        <fullName evidence="9">ALOG domain-containing protein</fullName>
    </recommendedName>
</protein>
<dbReference type="PANTHER" id="PTHR31165:SF2">
    <property type="entry name" value="ALOG DOMAIN-CONTAINING PROTEIN"/>
    <property type="match status" value="1"/>
</dbReference>
<keyword evidence="11" id="KW-1185">Reference proteome</keyword>
<feature type="compositionally biased region" description="Basic residues" evidence="8">
    <location>
        <begin position="116"/>
        <end position="143"/>
    </location>
</feature>
<dbReference type="InterPro" id="IPR040222">
    <property type="entry name" value="ALOG"/>
</dbReference>
<name>A0AAP0BP39_9ASPA</name>
<evidence type="ECO:0000256" key="4">
    <source>
        <dbReference type="ARBA" id="ARBA00023015"/>
    </source>
</evidence>
<dbReference type="AlphaFoldDB" id="A0AAP0BP39"/>
<dbReference type="PANTHER" id="PTHR31165">
    <property type="entry name" value="PROTEIN G1-LIKE2"/>
    <property type="match status" value="1"/>
</dbReference>
<keyword evidence="3" id="KW-0217">Developmental protein</keyword>
<dbReference type="Pfam" id="PF04852">
    <property type="entry name" value="ALOG_dom"/>
    <property type="match status" value="1"/>
</dbReference>
<evidence type="ECO:0000256" key="3">
    <source>
        <dbReference type="ARBA" id="ARBA00022473"/>
    </source>
</evidence>
<dbReference type="GO" id="GO:0003677">
    <property type="term" value="F:DNA binding"/>
    <property type="evidence" value="ECO:0007669"/>
    <property type="project" value="UniProtKB-KW"/>
</dbReference>
<keyword evidence="4" id="KW-0805">Transcription regulation</keyword>
<evidence type="ECO:0000313" key="10">
    <source>
        <dbReference type="EMBL" id="KAK8946419.1"/>
    </source>
</evidence>
<proteinExistence type="inferred from homology"/>